<dbReference type="PROSITE" id="PS51094">
    <property type="entry name" value="PTS_EIIA_TYPE_2"/>
    <property type="match status" value="1"/>
</dbReference>
<name>A0A557P834_9VIBR</name>
<keyword evidence="12" id="KW-0598">Phosphotransferase system</keyword>
<evidence type="ECO:0000313" key="22">
    <source>
        <dbReference type="EMBL" id="GLT13629.1"/>
    </source>
</evidence>
<dbReference type="Gene3D" id="3.40.930.10">
    <property type="entry name" value="Mannitol-specific EII, Chain A"/>
    <property type="match status" value="1"/>
</dbReference>
<feature type="transmembrane region" description="Helical" evidence="18">
    <location>
        <begin position="313"/>
        <end position="334"/>
    </location>
</feature>
<dbReference type="InterPro" id="IPR004718">
    <property type="entry name" value="PTS_IIC_mtl"/>
</dbReference>
<dbReference type="EMBL" id="VMKJ01000013">
    <property type="protein sequence ID" value="TVO36821.1"/>
    <property type="molecule type" value="Genomic_DNA"/>
</dbReference>
<dbReference type="InterPro" id="IPR050893">
    <property type="entry name" value="Sugar_PTS"/>
</dbReference>
<feature type="transmembrane region" description="Helical" evidence="18">
    <location>
        <begin position="49"/>
        <end position="67"/>
    </location>
</feature>
<evidence type="ECO:0000256" key="1">
    <source>
        <dbReference type="ARBA" id="ARBA00001655"/>
    </source>
</evidence>
<evidence type="ECO:0000256" key="4">
    <source>
        <dbReference type="ARBA" id="ARBA00011909"/>
    </source>
</evidence>
<comment type="catalytic activity">
    <reaction evidence="1">
        <text>D-mannitol(out) + N(pros)-phospho-L-histidyl-[protein] = D-mannitol 1-phosphate(in) + L-histidyl-[protein]</text>
        <dbReference type="Rhea" id="RHEA:33363"/>
        <dbReference type="Rhea" id="RHEA-COMP:9745"/>
        <dbReference type="Rhea" id="RHEA-COMP:9746"/>
        <dbReference type="ChEBI" id="CHEBI:16899"/>
        <dbReference type="ChEBI" id="CHEBI:29979"/>
        <dbReference type="ChEBI" id="CHEBI:61381"/>
        <dbReference type="ChEBI" id="CHEBI:64837"/>
        <dbReference type="EC" id="2.7.1.197"/>
    </reaction>
</comment>
<evidence type="ECO:0000256" key="6">
    <source>
        <dbReference type="ARBA" id="ARBA00022448"/>
    </source>
</evidence>
<dbReference type="GO" id="GO:0009401">
    <property type="term" value="P:phosphoenolpyruvate-dependent sugar phosphotransferase system"/>
    <property type="evidence" value="ECO:0007669"/>
    <property type="project" value="UniProtKB-KW"/>
</dbReference>
<evidence type="ECO:0000256" key="17">
    <source>
        <dbReference type="ARBA" id="ARBA00030684"/>
    </source>
</evidence>
<feature type="domain" description="PTS EIIB type-2" evidence="20">
    <location>
        <begin position="383"/>
        <end position="474"/>
    </location>
</feature>
<dbReference type="PROSITE" id="PS00372">
    <property type="entry name" value="PTS_EIIA_TYPE_2_HIS"/>
    <property type="match status" value="1"/>
</dbReference>
<proteinExistence type="predicted"/>
<gene>
    <name evidence="23" type="ORF">FOF44_08490</name>
    <name evidence="22" type="ORF">GCM10007931_06030</name>
</gene>
<evidence type="ECO:0000256" key="14">
    <source>
        <dbReference type="ARBA" id="ARBA00022777"/>
    </source>
</evidence>
<reference evidence="23 24" key="3">
    <citation type="submission" date="2019-07" db="EMBL/GenBank/DDBJ databases">
        <title>The draft genome sequence of Vibrio algivorus M1486.</title>
        <authorList>
            <person name="Meng X."/>
        </authorList>
    </citation>
    <scope>NUCLEOTIDE SEQUENCE [LARGE SCALE GENOMIC DNA]</scope>
    <source>
        <strain evidence="23 24">M1486</strain>
    </source>
</reference>
<feature type="transmembrane region" description="Helical" evidence="18">
    <location>
        <begin position="21"/>
        <end position="43"/>
    </location>
</feature>
<dbReference type="PROSITE" id="PS51099">
    <property type="entry name" value="PTS_EIIB_TYPE_2"/>
    <property type="match status" value="1"/>
</dbReference>
<evidence type="ECO:0000256" key="5">
    <source>
        <dbReference type="ARBA" id="ARBA00015039"/>
    </source>
</evidence>
<dbReference type="AlphaFoldDB" id="A0A557P834"/>
<dbReference type="InterPro" id="IPR003352">
    <property type="entry name" value="PTS_EIIC"/>
</dbReference>
<evidence type="ECO:0000313" key="25">
    <source>
        <dbReference type="Proteomes" id="UP001157156"/>
    </source>
</evidence>
<evidence type="ECO:0000259" key="19">
    <source>
        <dbReference type="PROSITE" id="PS51094"/>
    </source>
</evidence>
<dbReference type="EMBL" id="BSPV01000003">
    <property type="protein sequence ID" value="GLT13629.1"/>
    <property type="molecule type" value="Genomic_DNA"/>
</dbReference>
<dbReference type="NCBIfam" id="TIGR00851">
    <property type="entry name" value="mtlA"/>
    <property type="match status" value="1"/>
</dbReference>
<evidence type="ECO:0000256" key="3">
    <source>
        <dbReference type="ARBA" id="ARBA00011738"/>
    </source>
</evidence>
<dbReference type="InterPro" id="IPR013014">
    <property type="entry name" value="PTS_EIIC_2"/>
</dbReference>
<reference evidence="25" key="2">
    <citation type="journal article" date="2019" name="Int. J. Syst. Evol. Microbiol.">
        <title>The Global Catalogue of Microorganisms (GCM) 10K type strain sequencing project: providing services to taxonomists for standard genome sequencing and annotation.</title>
        <authorList>
            <consortium name="The Broad Institute Genomics Platform"/>
            <consortium name="The Broad Institute Genome Sequencing Center for Infectious Disease"/>
            <person name="Wu L."/>
            <person name="Ma J."/>
        </authorList>
    </citation>
    <scope>NUCLEOTIDE SEQUENCE [LARGE SCALE GENOMIC DNA]</scope>
    <source>
        <strain evidence="25">NBRC 111146</strain>
    </source>
</reference>
<keyword evidence="7" id="KW-1003">Cell membrane</keyword>
<dbReference type="InterPro" id="IPR016152">
    <property type="entry name" value="PTrfase/Anion_transptr"/>
</dbReference>
<dbReference type="GO" id="GO:0005886">
    <property type="term" value="C:plasma membrane"/>
    <property type="evidence" value="ECO:0007669"/>
    <property type="project" value="UniProtKB-SubCell"/>
</dbReference>
<dbReference type="InterPro" id="IPR003501">
    <property type="entry name" value="PTS_EIIB_2/3"/>
</dbReference>
<keyword evidence="8" id="KW-0997">Cell inner membrane</keyword>
<evidence type="ECO:0000313" key="23">
    <source>
        <dbReference type="EMBL" id="TVO36821.1"/>
    </source>
</evidence>
<dbReference type="RefSeq" id="WP_089124029.1">
    <property type="nucleotide sequence ID" value="NZ_BSPV01000003.1"/>
</dbReference>
<evidence type="ECO:0000256" key="16">
    <source>
        <dbReference type="ARBA" id="ARBA00023136"/>
    </source>
</evidence>
<reference evidence="22" key="1">
    <citation type="journal article" date="2014" name="Int. J. Syst. Evol. Microbiol.">
        <title>Complete genome of a new Firmicutes species belonging to the dominant human colonic microbiota ('Ruminococcus bicirculans') reveals two chromosomes and a selective capacity to utilize plant glucans.</title>
        <authorList>
            <consortium name="NISC Comparative Sequencing Program"/>
            <person name="Wegmann U."/>
            <person name="Louis P."/>
            <person name="Goesmann A."/>
            <person name="Henrissat B."/>
            <person name="Duncan S.H."/>
            <person name="Flint H.J."/>
        </authorList>
    </citation>
    <scope>NUCLEOTIDE SEQUENCE</scope>
    <source>
        <strain evidence="22">NBRC 111146</strain>
    </source>
</reference>
<dbReference type="FunFam" id="3.40.50.2300:FF:000047">
    <property type="entry name" value="PTS system mannitol-specific transporter subunit IICBA"/>
    <property type="match status" value="1"/>
</dbReference>
<dbReference type="CDD" id="cd00211">
    <property type="entry name" value="PTS_IIA_fru"/>
    <property type="match status" value="1"/>
</dbReference>
<evidence type="ECO:0000256" key="8">
    <source>
        <dbReference type="ARBA" id="ARBA00022519"/>
    </source>
</evidence>
<protein>
    <recommendedName>
        <fullName evidence="5">PTS system mannitol-specific EIICBA component</fullName>
        <ecNumber evidence="4">2.7.1.197</ecNumber>
    </recommendedName>
    <alternativeName>
        <fullName evidence="17">EIICBA-Mtl</fullName>
    </alternativeName>
</protein>
<keyword evidence="15 18" id="KW-1133">Transmembrane helix</keyword>
<feature type="domain" description="PTS EIIA type-2" evidence="19">
    <location>
        <begin position="504"/>
        <end position="646"/>
    </location>
</feature>
<evidence type="ECO:0000256" key="13">
    <source>
        <dbReference type="ARBA" id="ARBA00022692"/>
    </source>
</evidence>
<keyword evidence="11" id="KW-0808">Transferase</keyword>
<comment type="subcellular location">
    <subcellularLocation>
        <location evidence="2">Cell inner membrane</location>
        <topology evidence="2">Multi-pass membrane protein</topology>
    </subcellularLocation>
</comment>
<feature type="domain" description="PTS EIIC type-2" evidence="21">
    <location>
        <begin position="13"/>
        <end position="342"/>
    </location>
</feature>
<dbReference type="GO" id="GO:0016301">
    <property type="term" value="F:kinase activity"/>
    <property type="evidence" value="ECO:0007669"/>
    <property type="project" value="UniProtKB-KW"/>
</dbReference>
<dbReference type="EC" id="2.7.1.197" evidence="4"/>
<evidence type="ECO:0000259" key="20">
    <source>
        <dbReference type="PROSITE" id="PS51099"/>
    </source>
</evidence>
<dbReference type="PANTHER" id="PTHR30181">
    <property type="entry name" value="MANNITOL PERMEASE IIC COMPONENT"/>
    <property type="match status" value="1"/>
</dbReference>
<evidence type="ECO:0000256" key="12">
    <source>
        <dbReference type="ARBA" id="ARBA00022683"/>
    </source>
</evidence>
<keyword evidence="16 18" id="KW-0472">Membrane</keyword>
<sequence length="649" mass="69338">MISPDAKIKIQNFGRFLSNMVMPNIGAFIAWGFITALFIPTGWFPNETLASMVGPMITYLLPLLIGYTGGKLVGGERGAVVGAITTMGVIVGTDIPMFMGAMIVGPMGGWAIKAFDKRVEGKIKSGFEMLVNNFSAGIIGMICAIIAFMLIGPFVKVLSGVLAAGVHFLVDAHLLPLTSIFVEPAKILFLNNAINHGIFSPLGIQQAAETGQSIFFLIESNPGPGLGILLAYMFFGKGTAKQTAGGASIIHFFGGIHEIYFPYILMNPRLILAAIAGGMTGVFVLTLFDAGIVSPASPGSIFAILLMAPKSSMLGVLCSIFAATAVSFTVAALLMKSQRTTEEDGDETALDKATADMQSMKASAKGESAAVNQNNKIDMANVRSIIVACDAGMGSSAMGASLLRKKIQQAGLDIQVTNLAINSLQEGVDIVITHKDLTERARKHVPNAFHISLVNFLDSEMYNQLVTKLLAEQRPEAANDNQAMKVSILAANDESFEEQAPSVFNIERKNIHLSLSASNKEEAIRFAGNQLVELGYAEPEYVDAMFEREKLVPTYLGESIAVPHGTVEAKDRVIKTGIVICQYPGGVQFGEDEDEIAKLVIGIAAKNDEHIQVITTITNALDDPDAIERLTTTTDVEEVLEILQGNQAA</sequence>
<keyword evidence="14" id="KW-0418">Kinase</keyword>
<dbReference type="GO" id="GO:0022872">
    <property type="term" value="F:protein-N(PI)-phosphohistidine-mannitol phosphotransferase system transmembrane transporter activity"/>
    <property type="evidence" value="ECO:0007669"/>
    <property type="project" value="InterPro"/>
</dbReference>
<dbReference type="Proteomes" id="UP000319828">
    <property type="component" value="Unassembled WGS sequence"/>
</dbReference>
<keyword evidence="9" id="KW-0597">Phosphoprotein</keyword>
<dbReference type="Pfam" id="PF00359">
    <property type="entry name" value="PTS_EIIA_2"/>
    <property type="match status" value="1"/>
</dbReference>
<feature type="transmembrane region" description="Helical" evidence="18">
    <location>
        <begin position="79"/>
        <end position="104"/>
    </location>
</feature>
<keyword evidence="25" id="KW-1185">Reference proteome</keyword>
<dbReference type="InterPro" id="IPR013011">
    <property type="entry name" value="PTS_EIIB_2"/>
</dbReference>
<evidence type="ECO:0000256" key="10">
    <source>
        <dbReference type="ARBA" id="ARBA00022597"/>
    </source>
</evidence>
<evidence type="ECO:0000259" key="21">
    <source>
        <dbReference type="PROSITE" id="PS51104"/>
    </source>
</evidence>
<evidence type="ECO:0000256" key="11">
    <source>
        <dbReference type="ARBA" id="ARBA00022679"/>
    </source>
</evidence>
<dbReference type="InterPro" id="IPR029503">
    <property type="entry name" value="PTS_EIIB_mannitol"/>
</dbReference>
<dbReference type="PROSITE" id="PS51104">
    <property type="entry name" value="PTS_EIIC_TYPE_2"/>
    <property type="match status" value="1"/>
</dbReference>
<feature type="transmembrane region" description="Helical" evidence="18">
    <location>
        <begin position="270"/>
        <end position="293"/>
    </location>
</feature>
<dbReference type="Pfam" id="PF02302">
    <property type="entry name" value="PTS_IIB"/>
    <property type="match status" value="1"/>
</dbReference>
<dbReference type="InterPro" id="IPR002178">
    <property type="entry name" value="PTS_EIIA_type-2_dom"/>
</dbReference>
<dbReference type="PANTHER" id="PTHR30181:SF2">
    <property type="entry name" value="PTS SYSTEM MANNITOL-SPECIFIC EIICBA COMPONENT"/>
    <property type="match status" value="1"/>
</dbReference>
<comment type="caution">
    <text evidence="23">The sequence shown here is derived from an EMBL/GenBank/DDBJ whole genome shotgun (WGS) entry which is preliminary data.</text>
</comment>
<comment type="subunit">
    <text evidence="3">Homodimer.</text>
</comment>
<dbReference type="GO" id="GO:0090563">
    <property type="term" value="F:protein-phosphocysteine-sugar phosphotransferase activity"/>
    <property type="evidence" value="ECO:0007669"/>
    <property type="project" value="TreeGrafter"/>
</dbReference>
<organism evidence="23 24">
    <name type="scientific">Vibrio algivorus</name>
    <dbReference type="NCBI Taxonomy" id="1667024"/>
    <lineage>
        <taxon>Bacteria</taxon>
        <taxon>Pseudomonadati</taxon>
        <taxon>Pseudomonadota</taxon>
        <taxon>Gammaproteobacteria</taxon>
        <taxon>Vibrionales</taxon>
        <taxon>Vibrionaceae</taxon>
        <taxon>Vibrio</taxon>
    </lineage>
</organism>
<keyword evidence="10" id="KW-0762">Sugar transport</keyword>
<dbReference type="Gene3D" id="3.40.50.2300">
    <property type="match status" value="1"/>
</dbReference>
<keyword evidence="6" id="KW-0813">Transport</keyword>
<reference evidence="22" key="4">
    <citation type="submission" date="2023-01" db="EMBL/GenBank/DDBJ databases">
        <title>Draft genome sequence of Vibrio algivorus strain NBRC 111146.</title>
        <authorList>
            <person name="Sun Q."/>
            <person name="Mori K."/>
        </authorList>
    </citation>
    <scope>NUCLEOTIDE SEQUENCE</scope>
    <source>
        <strain evidence="22">NBRC 111146</strain>
    </source>
</reference>
<keyword evidence="13 18" id="KW-0812">Transmembrane</keyword>
<dbReference type="Pfam" id="PF02378">
    <property type="entry name" value="PTS_EIIC"/>
    <property type="match status" value="1"/>
</dbReference>
<dbReference type="SUPFAM" id="SSF55804">
    <property type="entry name" value="Phoshotransferase/anion transport protein"/>
    <property type="match status" value="1"/>
</dbReference>
<dbReference type="Proteomes" id="UP001157156">
    <property type="component" value="Unassembled WGS sequence"/>
</dbReference>
<dbReference type="SUPFAM" id="SSF52794">
    <property type="entry name" value="PTS system IIB component-like"/>
    <property type="match status" value="1"/>
</dbReference>
<evidence type="ECO:0000256" key="7">
    <source>
        <dbReference type="ARBA" id="ARBA00022475"/>
    </source>
</evidence>
<dbReference type="InterPro" id="IPR036095">
    <property type="entry name" value="PTS_EIIB-like_sf"/>
</dbReference>
<evidence type="ECO:0000256" key="9">
    <source>
        <dbReference type="ARBA" id="ARBA00022553"/>
    </source>
</evidence>
<dbReference type="OrthoDB" id="9814222at2"/>
<feature type="transmembrane region" description="Helical" evidence="18">
    <location>
        <begin position="134"/>
        <end position="155"/>
    </location>
</feature>
<dbReference type="NCBIfam" id="NF011663">
    <property type="entry name" value="PRK15083.1"/>
    <property type="match status" value="1"/>
</dbReference>
<evidence type="ECO:0000256" key="15">
    <source>
        <dbReference type="ARBA" id="ARBA00022989"/>
    </source>
</evidence>
<evidence type="ECO:0000256" key="18">
    <source>
        <dbReference type="SAM" id="Phobius"/>
    </source>
</evidence>
<dbReference type="CDD" id="cd05567">
    <property type="entry name" value="PTS_IIB_mannitol"/>
    <property type="match status" value="1"/>
</dbReference>
<evidence type="ECO:0000313" key="24">
    <source>
        <dbReference type="Proteomes" id="UP000319828"/>
    </source>
</evidence>
<evidence type="ECO:0000256" key="2">
    <source>
        <dbReference type="ARBA" id="ARBA00004429"/>
    </source>
</evidence>
<accession>A0A557P834</accession>